<keyword evidence="5" id="KW-0687">Ribonucleoprotein</keyword>
<organism evidence="7 8">
    <name type="scientific">Stylophora pistillata</name>
    <name type="common">Smooth cauliflower coral</name>
    <dbReference type="NCBI Taxonomy" id="50429"/>
    <lineage>
        <taxon>Eukaryota</taxon>
        <taxon>Metazoa</taxon>
        <taxon>Cnidaria</taxon>
        <taxon>Anthozoa</taxon>
        <taxon>Hexacorallia</taxon>
        <taxon>Scleractinia</taxon>
        <taxon>Astrocoeniina</taxon>
        <taxon>Pocilloporidae</taxon>
        <taxon>Stylophora</taxon>
    </lineage>
</organism>
<dbReference type="GO" id="GO:0003735">
    <property type="term" value="F:structural constituent of ribosome"/>
    <property type="evidence" value="ECO:0007669"/>
    <property type="project" value="InterPro"/>
</dbReference>
<dbReference type="InterPro" id="IPR010729">
    <property type="entry name" value="Ribosomal_uL29_mit"/>
</dbReference>
<evidence type="ECO:0000256" key="2">
    <source>
        <dbReference type="ARBA" id="ARBA00009254"/>
    </source>
</evidence>
<dbReference type="Gene3D" id="6.10.330.20">
    <property type="match status" value="1"/>
</dbReference>
<evidence type="ECO:0000256" key="1">
    <source>
        <dbReference type="ARBA" id="ARBA00004173"/>
    </source>
</evidence>
<dbReference type="Proteomes" id="UP000225706">
    <property type="component" value="Unassembled WGS sequence"/>
</dbReference>
<dbReference type="GO" id="GO:0005762">
    <property type="term" value="C:mitochondrial large ribosomal subunit"/>
    <property type="evidence" value="ECO:0007669"/>
    <property type="project" value="TreeGrafter"/>
</dbReference>
<dbReference type="PANTHER" id="PTHR21183:SF18">
    <property type="entry name" value="LARGE RIBOSOMAL SUBUNIT PROTEIN UL29M"/>
    <property type="match status" value="1"/>
</dbReference>
<dbReference type="Pfam" id="PF06984">
    <property type="entry name" value="MRP-L47"/>
    <property type="match status" value="1"/>
</dbReference>
<dbReference type="EMBL" id="LSMT01000631">
    <property type="protein sequence ID" value="PFX15602.1"/>
    <property type="molecule type" value="Genomic_DNA"/>
</dbReference>
<comment type="caution">
    <text evidence="7">The sequence shown here is derived from an EMBL/GenBank/DDBJ whole genome shotgun (WGS) entry which is preliminary data.</text>
</comment>
<sequence length="182" mass="21083">MAVVLHNLRCFAFRPPISTELHIRSCLRGLRTSPAVFGLEEFFPPEVFKKGELAKEKVHTGRKWRAGELRGKSNEDLHKLWYVLLKERNMLMTLKHEAKRQSYPMPSPTRTHKVQKSMAAIKQVLSEREKAVKSLENESWPFDAIPEDTPPTAMEEAKAEFSDKKDYRDLVRILKQGIKVAR</sequence>
<dbReference type="OrthoDB" id="270763at2759"/>
<dbReference type="STRING" id="50429.A0A2B4RH74"/>
<reference evidence="8" key="1">
    <citation type="journal article" date="2017" name="bioRxiv">
        <title>Comparative analysis of the genomes of Stylophora pistillata and Acropora digitifera provides evidence for extensive differences between species of corals.</title>
        <authorList>
            <person name="Voolstra C.R."/>
            <person name="Li Y."/>
            <person name="Liew Y.J."/>
            <person name="Baumgarten S."/>
            <person name="Zoccola D."/>
            <person name="Flot J.-F."/>
            <person name="Tambutte S."/>
            <person name="Allemand D."/>
            <person name="Aranda M."/>
        </authorList>
    </citation>
    <scope>NUCLEOTIDE SEQUENCE [LARGE SCALE GENOMIC DNA]</scope>
</reference>
<comment type="subcellular location">
    <subcellularLocation>
        <location evidence="1">Mitochondrion</location>
    </subcellularLocation>
</comment>
<name>A0A2B4RH74_STYPI</name>
<evidence type="ECO:0000256" key="4">
    <source>
        <dbReference type="ARBA" id="ARBA00023128"/>
    </source>
</evidence>
<evidence type="ECO:0000313" key="8">
    <source>
        <dbReference type="Proteomes" id="UP000225706"/>
    </source>
</evidence>
<dbReference type="InterPro" id="IPR038340">
    <property type="entry name" value="MRP-L47_sf"/>
</dbReference>
<dbReference type="InterPro" id="IPR036049">
    <property type="entry name" value="Ribosomal_uL29_sf"/>
</dbReference>
<proteinExistence type="inferred from homology"/>
<evidence type="ECO:0000256" key="3">
    <source>
        <dbReference type="ARBA" id="ARBA00022980"/>
    </source>
</evidence>
<evidence type="ECO:0000256" key="6">
    <source>
        <dbReference type="ARBA" id="ARBA00035289"/>
    </source>
</evidence>
<keyword evidence="8" id="KW-1185">Reference proteome</keyword>
<comment type="similarity">
    <text evidence="2">Belongs to the universal ribosomal protein uL29 family.</text>
</comment>
<evidence type="ECO:0000256" key="5">
    <source>
        <dbReference type="ARBA" id="ARBA00023274"/>
    </source>
</evidence>
<protein>
    <recommendedName>
        <fullName evidence="6">Large ribosomal subunit protein uL29m</fullName>
    </recommendedName>
</protein>
<keyword evidence="4" id="KW-0496">Mitochondrion</keyword>
<dbReference type="AlphaFoldDB" id="A0A2B4RH74"/>
<keyword evidence="3 7" id="KW-0689">Ribosomal protein</keyword>
<gene>
    <name evidence="7" type="primary">MRPL47</name>
    <name evidence="7" type="ORF">AWC38_SpisGene20167</name>
</gene>
<evidence type="ECO:0000313" key="7">
    <source>
        <dbReference type="EMBL" id="PFX15602.1"/>
    </source>
</evidence>
<accession>A0A2B4RH74</accession>
<dbReference type="PANTHER" id="PTHR21183">
    <property type="entry name" value="RIBOSOMAL PROTEIN L47, MITOCHONDRIAL-RELATED"/>
    <property type="match status" value="1"/>
</dbReference>
<dbReference type="SUPFAM" id="SSF46561">
    <property type="entry name" value="Ribosomal protein L29 (L29p)"/>
    <property type="match status" value="1"/>
</dbReference>
<dbReference type="GO" id="GO:0032543">
    <property type="term" value="P:mitochondrial translation"/>
    <property type="evidence" value="ECO:0007669"/>
    <property type="project" value="TreeGrafter"/>
</dbReference>